<dbReference type="PANTHER" id="PTHR43861:SF6">
    <property type="entry name" value="METHYLTRANSFERASE TYPE 11"/>
    <property type="match status" value="1"/>
</dbReference>
<dbReference type="SUPFAM" id="SSF53335">
    <property type="entry name" value="S-adenosyl-L-methionine-dependent methyltransferases"/>
    <property type="match status" value="1"/>
</dbReference>
<feature type="coiled-coil region" evidence="1">
    <location>
        <begin position="230"/>
        <end position="261"/>
    </location>
</feature>
<sequence length="414" mass="48907">MSYNSSLYDSEYYASHLGSDYSRGHGWEEIFARQASFINRDLHPKKTLDVGCAVGYLVEGLRDLGVEAYGIDISEYAISQVRDDIKPFCKVQNASENKIEEKYDLITCIEVLEHLSLDDIERTINNICNATDMVIFSSTPFDYDEESHFSVNKMGFWSEKFAANGFYHDLDYDCSYIAPQSVLYRKRDYSKNELIRNYENKCFDLWNQNCILRDKVNLRVAQISDLDRGNIEQAQERARLLEEINNKNEEIANIKKEQADKYALALEELYEKYDSMHDKVIKQREYIGFLQQEMSKSQTVAIVKHRKKNISISRFLATRKMMKLPYDYWNPVFNPESYRKYNNDLPDKIRNSDKKLLKHFIQEGMYEARRASEIFDVNAYLRYNPDVKELFGYDLSVCYRHYIENGMKENRKSY</sequence>
<keyword evidence="3" id="KW-1185">Reference proteome</keyword>
<dbReference type="Proteomes" id="UP000224317">
    <property type="component" value="Unassembled WGS sequence"/>
</dbReference>
<evidence type="ECO:0000313" key="3">
    <source>
        <dbReference type="Proteomes" id="UP000224317"/>
    </source>
</evidence>
<comment type="caution">
    <text evidence="2">The sequence shown here is derived from an EMBL/GenBank/DDBJ whole genome shotgun (WGS) entry which is preliminary data.</text>
</comment>
<reference evidence="2" key="1">
    <citation type="submission" date="2017-10" db="EMBL/GenBank/DDBJ databases">
        <title>Resolving the taxonomy of Roseburia spp., Eubacterium rectale and Agathobacter spp. through phylogenomic analysis.</title>
        <authorList>
            <person name="Sheridan P.O."/>
            <person name="Walker A.W."/>
            <person name="Duncan S.H."/>
            <person name="Scott K.P."/>
            <person name="Toole P.W.O."/>
            <person name="Luis P."/>
            <person name="Flint H.J."/>
        </authorList>
    </citation>
    <scope>NUCLEOTIDE SEQUENCE [LARGE SCALE GENOMIC DNA]</scope>
    <source>
        <strain evidence="2">JK10</strain>
    </source>
</reference>
<dbReference type="InterPro" id="IPR029063">
    <property type="entry name" value="SAM-dependent_MTases_sf"/>
</dbReference>
<organism evidence="2 3">
    <name type="scientific">Pseudobutyrivibrio ruminis</name>
    <dbReference type="NCBI Taxonomy" id="46206"/>
    <lineage>
        <taxon>Bacteria</taxon>
        <taxon>Bacillati</taxon>
        <taxon>Bacillota</taxon>
        <taxon>Clostridia</taxon>
        <taxon>Lachnospirales</taxon>
        <taxon>Lachnospiraceae</taxon>
        <taxon>Pseudobutyrivibrio</taxon>
    </lineage>
</organism>
<gene>
    <name evidence="2" type="ORF">CSX00_06360</name>
</gene>
<proteinExistence type="predicted"/>
<dbReference type="EMBL" id="PDYH01000020">
    <property type="protein sequence ID" value="PHU40387.1"/>
    <property type="molecule type" value="Genomic_DNA"/>
</dbReference>
<dbReference type="RefSeq" id="WP_099413187.1">
    <property type="nucleotide sequence ID" value="NZ_PDYH01000020.1"/>
</dbReference>
<evidence type="ECO:0000256" key="1">
    <source>
        <dbReference type="SAM" id="Coils"/>
    </source>
</evidence>
<dbReference type="PANTHER" id="PTHR43861">
    <property type="entry name" value="TRANS-ACONITATE 2-METHYLTRANSFERASE-RELATED"/>
    <property type="match status" value="1"/>
</dbReference>
<dbReference type="Gene3D" id="3.40.50.150">
    <property type="entry name" value="Vaccinia Virus protein VP39"/>
    <property type="match status" value="1"/>
</dbReference>
<evidence type="ECO:0008006" key="4">
    <source>
        <dbReference type="Google" id="ProtNLM"/>
    </source>
</evidence>
<name>A0A2G3EAY8_9FIRM</name>
<dbReference type="CDD" id="cd02440">
    <property type="entry name" value="AdoMet_MTases"/>
    <property type="match status" value="1"/>
</dbReference>
<keyword evidence="1" id="KW-0175">Coiled coil</keyword>
<evidence type="ECO:0000313" key="2">
    <source>
        <dbReference type="EMBL" id="PHU40387.1"/>
    </source>
</evidence>
<accession>A0A2G3EAY8</accession>
<protein>
    <recommendedName>
        <fullName evidence="4">Methyltransferase domain-containing protein</fullName>
    </recommendedName>
</protein>
<dbReference type="AlphaFoldDB" id="A0A2G3EAY8"/>
<dbReference type="Pfam" id="PF13489">
    <property type="entry name" value="Methyltransf_23"/>
    <property type="match status" value="1"/>
</dbReference>